<evidence type="ECO:0000256" key="1">
    <source>
        <dbReference type="ARBA" id="ARBA00023125"/>
    </source>
</evidence>
<organism evidence="4 5">
    <name type="scientific">Limnobacter litoralis</name>
    <dbReference type="NCBI Taxonomy" id="481366"/>
    <lineage>
        <taxon>Bacteria</taxon>
        <taxon>Pseudomonadati</taxon>
        <taxon>Pseudomonadota</taxon>
        <taxon>Betaproteobacteria</taxon>
        <taxon>Burkholderiales</taxon>
        <taxon>Burkholderiaceae</taxon>
        <taxon>Limnobacter</taxon>
    </lineage>
</organism>
<dbReference type="Pfam" id="PF00440">
    <property type="entry name" value="TetR_N"/>
    <property type="match status" value="1"/>
</dbReference>
<protein>
    <recommendedName>
        <fullName evidence="3">HTH tetR-type domain-containing protein</fullName>
    </recommendedName>
</protein>
<dbReference type="InterPro" id="IPR009057">
    <property type="entry name" value="Homeodomain-like_sf"/>
</dbReference>
<sequence>MSNRDSKSRKRSYLDKQERRQFLIENAAVLVEQKGWAVLNMSALATSAKVSRQLVYQHFPSLDALLVETASFIFFEVMNESRLAVEKNSGNLRDAIKCAAAVSLDLPKGRGNALWQLIAGMNYGSRELEQLRLQIRDFILGLWMTTFFDRNTANSDSLRSLVWMLIMSFWGLRQMIWDGLIGREHAMRELDRIVDALLPGVPVA</sequence>
<dbReference type="RefSeq" id="WP_284279362.1">
    <property type="nucleotide sequence ID" value="NZ_BSOJ01000002.1"/>
</dbReference>
<proteinExistence type="predicted"/>
<evidence type="ECO:0000313" key="5">
    <source>
        <dbReference type="Proteomes" id="UP001156664"/>
    </source>
</evidence>
<gene>
    <name evidence="4" type="ORF">GCM10007875_01510</name>
</gene>
<dbReference type="Proteomes" id="UP001156664">
    <property type="component" value="Unassembled WGS sequence"/>
</dbReference>
<feature type="domain" description="HTH tetR-type" evidence="3">
    <location>
        <begin position="17"/>
        <end position="77"/>
    </location>
</feature>
<dbReference type="EMBL" id="BSOJ01000002">
    <property type="protein sequence ID" value="GLR25064.1"/>
    <property type="molecule type" value="Genomic_DNA"/>
</dbReference>
<evidence type="ECO:0000259" key="3">
    <source>
        <dbReference type="PROSITE" id="PS50977"/>
    </source>
</evidence>
<name>A0ABQ5YLS1_9BURK</name>
<accession>A0ABQ5YLS1</accession>
<reference evidence="5" key="1">
    <citation type="journal article" date="2019" name="Int. J. Syst. Evol. Microbiol.">
        <title>The Global Catalogue of Microorganisms (GCM) 10K type strain sequencing project: providing services to taxonomists for standard genome sequencing and annotation.</title>
        <authorList>
            <consortium name="The Broad Institute Genomics Platform"/>
            <consortium name="The Broad Institute Genome Sequencing Center for Infectious Disease"/>
            <person name="Wu L."/>
            <person name="Ma J."/>
        </authorList>
    </citation>
    <scope>NUCLEOTIDE SEQUENCE [LARGE SCALE GENOMIC DNA]</scope>
    <source>
        <strain evidence="5">NBRC 105857</strain>
    </source>
</reference>
<dbReference type="Gene3D" id="1.10.357.10">
    <property type="entry name" value="Tetracycline Repressor, domain 2"/>
    <property type="match status" value="1"/>
</dbReference>
<dbReference type="PRINTS" id="PR00455">
    <property type="entry name" value="HTHTETR"/>
</dbReference>
<evidence type="ECO:0000256" key="2">
    <source>
        <dbReference type="PROSITE-ProRule" id="PRU00335"/>
    </source>
</evidence>
<dbReference type="InterPro" id="IPR001647">
    <property type="entry name" value="HTH_TetR"/>
</dbReference>
<evidence type="ECO:0000313" key="4">
    <source>
        <dbReference type="EMBL" id="GLR25064.1"/>
    </source>
</evidence>
<keyword evidence="5" id="KW-1185">Reference proteome</keyword>
<dbReference type="SUPFAM" id="SSF46689">
    <property type="entry name" value="Homeodomain-like"/>
    <property type="match status" value="1"/>
</dbReference>
<dbReference type="PROSITE" id="PS50977">
    <property type="entry name" value="HTH_TETR_2"/>
    <property type="match status" value="1"/>
</dbReference>
<feature type="DNA-binding region" description="H-T-H motif" evidence="2">
    <location>
        <begin position="40"/>
        <end position="59"/>
    </location>
</feature>
<comment type="caution">
    <text evidence="4">The sequence shown here is derived from an EMBL/GenBank/DDBJ whole genome shotgun (WGS) entry which is preliminary data.</text>
</comment>
<keyword evidence="1 2" id="KW-0238">DNA-binding</keyword>